<gene>
    <name evidence="2" type="primary">Hypp2601</name>
    <name evidence="2" type="ORF">BLAG_LOCUS17782</name>
</gene>
<dbReference type="AlphaFoldDB" id="A0A8J9ZUB5"/>
<evidence type="ECO:0000313" key="3">
    <source>
        <dbReference type="Proteomes" id="UP000838412"/>
    </source>
</evidence>
<dbReference type="Gene3D" id="3.40.50.150">
    <property type="entry name" value="Vaccinia Virus protein VP39"/>
    <property type="match status" value="1"/>
</dbReference>
<dbReference type="Proteomes" id="UP000838412">
    <property type="component" value="Chromosome 4"/>
</dbReference>
<dbReference type="Pfam" id="PF08241">
    <property type="entry name" value="Methyltransf_11"/>
    <property type="match status" value="1"/>
</dbReference>
<dbReference type="EMBL" id="OV696689">
    <property type="protein sequence ID" value="CAH1262940.1"/>
    <property type="molecule type" value="Genomic_DNA"/>
</dbReference>
<evidence type="ECO:0000259" key="1">
    <source>
        <dbReference type="Pfam" id="PF08241"/>
    </source>
</evidence>
<feature type="domain" description="Methyltransferase type 11" evidence="1">
    <location>
        <begin position="81"/>
        <end position="179"/>
    </location>
</feature>
<name>A0A8J9ZUB5_BRALA</name>
<dbReference type="CDD" id="cd02440">
    <property type="entry name" value="AdoMet_MTases"/>
    <property type="match status" value="1"/>
</dbReference>
<dbReference type="GO" id="GO:0010420">
    <property type="term" value="F:polyprenyldihydroxybenzoate methyltransferase activity"/>
    <property type="evidence" value="ECO:0007669"/>
    <property type="project" value="TreeGrafter"/>
</dbReference>
<organism evidence="2 3">
    <name type="scientific">Branchiostoma lanceolatum</name>
    <name type="common">Common lancelet</name>
    <name type="synonym">Amphioxus lanceolatum</name>
    <dbReference type="NCBI Taxonomy" id="7740"/>
    <lineage>
        <taxon>Eukaryota</taxon>
        <taxon>Metazoa</taxon>
        <taxon>Chordata</taxon>
        <taxon>Cephalochordata</taxon>
        <taxon>Leptocardii</taxon>
        <taxon>Amphioxiformes</taxon>
        <taxon>Branchiostomatidae</taxon>
        <taxon>Branchiostoma</taxon>
    </lineage>
</organism>
<dbReference type="OrthoDB" id="66144at2759"/>
<protein>
    <submittedName>
        <fullName evidence="2">Hypp2601 protein</fullName>
    </submittedName>
</protein>
<dbReference type="InterPro" id="IPR013216">
    <property type="entry name" value="Methyltransf_11"/>
</dbReference>
<dbReference type="PANTHER" id="PTHR43464">
    <property type="entry name" value="METHYLTRANSFERASE"/>
    <property type="match status" value="1"/>
</dbReference>
<dbReference type="SUPFAM" id="SSF53335">
    <property type="entry name" value="S-adenosyl-L-methionine-dependent methyltransferases"/>
    <property type="match status" value="1"/>
</dbReference>
<dbReference type="PANTHER" id="PTHR43464:SF23">
    <property type="entry name" value="JUVENILE HORMONE ACID O-METHYLTRANSFERASE"/>
    <property type="match status" value="1"/>
</dbReference>
<evidence type="ECO:0000313" key="2">
    <source>
        <dbReference type="EMBL" id="CAH1262940.1"/>
    </source>
</evidence>
<proteinExistence type="predicted"/>
<dbReference type="InterPro" id="IPR029063">
    <property type="entry name" value="SAM-dependent_MTases_sf"/>
</dbReference>
<keyword evidence="3" id="KW-1185">Reference proteome</keyword>
<sequence>MYRSKFWGCCLRATFMAATRFWRRGASGGVPTCFVHVDHGKTQGMNTTEAAHYSQNRSFQHSFGVEVLQQYMKWEEGDTVLDAGCGTGEICKYISQQPGVASVVGFDVSSEFVSYASQNNSSPNVLYRAADVSDVSTFKPEWHGAFSKAVCLMVLHWVQDKAEAVKAIHSCVKSRGEILLGCVAEESRFYQTSQKMASHPKWRIYLKDFVPNLFPWPSSDLTNERHSSRLLEECGFEVLSCHIKEHQQPFESREKLKESLRAVFPHLHYIPQDKHDEFFDDLFEMAKDIHLISTDYTAGTNNTLVLHARKL</sequence>
<accession>A0A8J9ZUB5</accession>
<reference evidence="2" key="1">
    <citation type="submission" date="2022-01" db="EMBL/GenBank/DDBJ databases">
        <authorList>
            <person name="Braso-Vives M."/>
        </authorList>
    </citation>
    <scope>NUCLEOTIDE SEQUENCE</scope>
</reference>